<comment type="function">
    <text evidence="1">TetR is the repressor of the tetracycline resistance element; its N-terminal region forms a helix-turn-helix structure and binds DNA. Binding of tetracycline to TetR reduces the repressor affinity for the tetracycline resistance gene (tetA) promoter operator sites.</text>
</comment>
<dbReference type="PANTHER" id="PTHR30055">
    <property type="entry name" value="HTH-TYPE TRANSCRIPTIONAL REGULATOR RUTR"/>
    <property type="match status" value="1"/>
</dbReference>
<gene>
    <name evidence="8" type="ORF">ACFMB1_11350</name>
</gene>
<evidence type="ECO:0000256" key="3">
    <source>
        <dbReference type="ARBA" id="ARBA00023015"/>
    </source>
</evidence>
<keyword evidence="2" id="KW-0678">Repressor</keyword>
<feature type="domain" description="HTH tetR-type" evidence="7">
    <location>
        <begin position="14"/>
        <end position="74"/>
    </location>
</feature>
<dbReference type="InterPro" id="IPR004111">
    <property type="entry name" value="Repressor_TetR_C"/>
</dbReference>
<reference evidence="8 9" key="1">
    <citation type="submission" date="2024-09" db="EMBL/GenBank/DDBJ databases">
        <authorList>
            <person name="Zhang Z.-H."/>
        </authorList>
    </citation>
    <scope>NUCLEOTIDE SEQUENCE [LARGE SCALE GENOMIC DNA]</scope>
    <source>
        <strain evidence="8 9">HHTR114</strain>
    </source>
</reference>
<proteinExistence type="predicted"/>
<evidence type="ECO:0000256" key="4">
    <source>
        <dbReference type="ARBA" id="ARBA00023125"/>
    </source>
</evidence>
<evidence type="ECO:0000313" key="9">
    <source>
        <dbReference type="Proteomes" id="UP001596116"/>
    </source>
</evidence>
<dbReference type="PANTHER" id="PTHR30055:SF151">
    <property type="entry name" value="TRANSCRIPTIONAL REGULATORY PROTEIN"/>
    <property type="match status" value="1"/>
</dbReference>
<evidence type="ECO:0000256" key="5">
    <source>
        <dbReference type="ARBA" id="ARBA00023163"/>
    </source>
</evidence>
<dbReference type="PROSITE" id="PS50977">
    <property type="entry name" value="HTH_TETR_2"/>
    <property type="match status" value="1"/>
</dbReference>
<name>A0ABW1L1H9_9PROT</name>
<keyword evidence="9" id="KW-1185">Reference proteome</keyword>
<dbReference type="Gene3D" id="1.10.357.10">
    <property type="entry name" value="Tetracycline Repressor, domain 2"/>
    <property type="match status" value="1"/>
</dbReference>
<dbReference type="RefSeq" id="WP_379882630.1">
    <property type="nucleotide sequence ID" value="NZ_JBHPON010000002.1"/>
</dbReference>
<protein>
    <submittedName>
        <fullName evidence="8">TetR/AcrR family transcriptional regulator C-terminal domain-containing protein</fullName>
    </submittedName>
</protein>
<dbReference type="Pfam" id="PF00440">
    <property type="entry name" value="TetR_N"/>
    <property type="match status" value="1"/>
</dbReference>
<dbReference type="SUPFAM" id="SSF46689">
    <property type="entry name" value="Homeodomain-like"/>
    <property type="match status" value="1"/>
</dbReference>
<evidence type="ECO:0000256" key="6">
    <source>
        <dbReference type="PROSITE-ProRule" id="PRU00335"/>
    </source>
</evidence>
<comment type="caution">
    <text evidence="8">The sequence shown here is derived from an EMBL/GenBank/DDBJ whole genome shotgun (WGS) entry which is preliminary data.</text>
</comment>
<keyword evidence="3" id="KW-0805">Transcription regulation</keyword>
<dbReference type="PRINTS" id="PR00400">
    <property type="entry name" value="TETREPRESSOR"/>
</dbReference>
<dbReference type="EMBL" id="JBHPON010000002">
    <property type="protein sequence ID" value="MFC6036142.1"/>
    <property type="molecule type" value="Genomic_DNA"/>
</dbReference>
<evidence type="ECO:0000313" key="8">
    <source>
        <dbReference type="EMBL" id="MFC6036142.1"/>
    </source>
</evidence>
<dbReference type="Proteomes" id="UP001596116">
    <property type="component" value="Unassembled WGS sequence"/>
</dbReference>
<dbReference type="Pfam" id="PF02909">
    <property type="entry name" value="TetR_C_1"/>
    <property type="match status" value="1"/>
</dbReference>
<dbReference type="InterPro" id="IPR009057">
    <property type="entry name" value="Homeodomain-like_sf"/>
</dbReference>
<keyword evidence="4 6" id="KW-0238">DNA-binding</keyword>
<keyword evidence="5" id="KW-0804">Transcription</keyword>
<dbReference type="SUPFAM" id="SSF48498">
    <property type="entry name" value="Tetracyclin repressor-like, C-terminal domain"/>
    <property type="match status" value="1"/>
</dbReference>
<evidence type="ECO:0000256" key="1">
    <source>
        <dbReference type="ARBA" id="ARBA00002856"/>
    </source>
</evidence>
<dbReference type="InterPro" id="IPR003012">
    <property type="entry name" value="Tet_transcr_reg_TetR"/>
</dbReference>
<dbReference type="InterPro" id="IPR001647">
    <property type="entry name" value="HTH_TetR"/>
</dbReference>
<evidence type="ECO:0000256" key="2">
    <source>
        <dbReference type="ARBA" id="ARBA00022491"/>
    </source>
</evidence>
<dbReference type="InterPro" id="IPR050109">
    <property type="entry name" value="HTH-type_TetR-like_transc_reg"/>
</dbReference>
<sequence length="188" mass="20903">MSTRAKTQKKSARPVTREAVIEAAFSVVERDGLAGLNMRRLADALKVQAPTIYWHAGDKAEVIRLMAAQIYDEAYAAVPDMDDWRLWLRRFGHAFRASLLKHRDSAQICVMARPPIDDVEDNAEAISAPLVNAGLDRATALSCLASVLSFTLGWACYQQSDAMHDYLLKLIDFDDSFEKGLNALINGF</sequence>
<accession>A0ABW1L1H9</accession>
<dbReference type="Gene3D" id="1.10.10.60">
    <property type="entry name" value="Homeodomain-like"/>
    <property type="match status" value="1"/>
</dbReference>
<evidence type="ECO:0000259" key="7">
    <source>
        <dbReference type="PROSITE" id="PS50977"/>
    </source>
</evidence>
<organism evidence="8 9">
    <name type="scientific">Hyphococcus aureus</name>
    <dbReference type="NCBI Taxonomy" id="2666033"/>
    <lineage>
        <taxon>Bacteria</taxon>
        <taxon>Pseudomonadati</taxon>
        <taxon>Pseudomonadota</taxon>
        <taxon>Alphaproteobacteria</taxon>
        <taxon>Parvularculales</taxon>
        <taxon>Parvularculaceae</taxon>
        <taxon>Hyphococcus</taxon>
    </lineage>
</organism>
<feature type="DNA-binding region" description="H-T-H motif" evidence="6">
    <location>
        <begin position="37"/>
        <end position="56"/>
    </location>
</feature>
<dbReference type="InterPro" id="IPR036271">
    <property type="entry name" value="Tet_transcr_reg_TetR-rel_C_sf"/>
</dbReference>